<keyword evidence="3" id="KW-1185">Reference proteome</keyword>
<evidence type="ECO:0000256" key="1">
    <source>
        <dbReference type="SAM" id="MobiDB-lite"/>
    </source>
</evidence>
<evidence type="ECO:0000313" key="2">
    <source>
        <dbReference type="EMBL" id="TKR96204.1"/>
    </source>
</evidence>
<reference evidence="2 3" key="2">
    <citation type="journal article" date="2019" name="G3 (Bethesda)">
        <title>Hybrid Assembly of the Genome of the Entomopathogenic Nematode Steinernema carpocapsae Identifies the X-Chromosome.</title>
        <authorList>
            <person name="Serra L."/>
            <person name="Macchietto M."/>
            <person name="Macias-Munoz A."/>
            <person name="McGill C.J."/>
            <person name="Rodriguez I.M."/>
            <person name="Rodriguez B."/>
            <person name="Murad R."/>
            <person name="Mortazavi A."/>
        </authorList>
    </citation>
    <scope>NUCLEOTIDE SEQUENCE [LARGE SCALE GENOMIC DNA]</scope>
    <source>
        <strain evidence="2 3">ALL</strain>
    </source>
</reference>
<protein>
    <submittedName>
        <fullName evidence="2">Uncharacterized protein</fullName>
    </submittedName>
</protein>
<feature type="region of interest" description="Disordered" evidence="1">
    <location>
        <begin position="92"/>
        <end position="149"/>
    </location>
</feature>
<sequence>MFLNTSSEAFLTQVYKKHSIRSYQDSKDANQWHAIFSRIERKDVDAVTDKERNEAFLGKLCFLRKYRHDLGEMSEIFMLPEKDSEMVEVVEEEPPEANEEVTTELNNLREDLEYYEEKKDKNDKGEEKREMQEQSADSKRNFDEKSGPSLLMVMTMVSGDVMG</sequence>
<proteinExistence type="predicted"/>
<dbReference type="Proteomes" id="UP000298663">
    <property type="component" value="Unassembled WGS sequence"/>
</dbReference>
<organism evidence="2 3">
    <name type="scientific">Steinernema carpocapsae</name>
    <name type="common">Entomopathogenic nematode</name>
    <dbReference type="NCBI Taxonomy" id="34508"/>
    <lineage>
        <taxon>Eukaryota</taxon>
        <taxon>Metazoa</taxon>
        <taxon>Ecdysozoa</taxon>
        <taxon>Nematoda</taxon>
        <taxon>Chromadorea</taxon>
        <taxon>Rhabditida</taxon>
        <taxon>Tylenchina</taxon>
        <taxon>Panagrolaimomorpha</taxon>
        <taxon>Strongyloidoidea</taxon>
        <taxon>Steinernematidae</taxon>
        <taxon>Steinernema</taxon>
    </lineage>
</organism>
<feature type="compositionally biased region" description="Basic and acidic residues" evidence="1">
    <location>
        <begin position="107"/>
        <end position="146"/>
    </location>
</feature>
<evidence type="ECO:0000313" key="3">
    <source>
        <dbReference type="Proteomes" id="UP000298663"/>
    </source>
</evidence>
<feature type="compositionally biased region" description="Acidic residues" evidence="1">
    <location>
        <begin position="92"/>
        <end position="102"/>
    </location>
</feature>
<dbReference type="AlphaFoldDB" id="A0A4U5PJ41"/>
<accession>A0A4U5PJ41</accession>
<name>A0A4U5PJ41_STECR</name>
<gene>
    <name evidence="2" type="ORF">L596_010258</name>
</gene>
<comment type="caution">
    <text evidence="2">The sequence shown here is derived from an EMBL/GenBank/DDBJ whole genome shotgun (WGS) entry which is preliminary data.</text>
</comment>
<dbReference type="EMBL" id="AZBU02000002">
    <property type="protein sequence ID" value="TKR96204.1"/>
    <property type="molecule type" value="Genomic_DNA"/>
</dbReference>
<reference evidence="2 3" key="1">
    <citation type="journal article" date="2015" name="Genome Biol.">
        <title>Comparative genomics of Steinernema reveals deeply conserved gene regulatory networks.</title>
        <authorList>
            <person name="Dillman A.R."/>
            <person name="Macchietto M."/>
            <person name="Porter C.F."/>
            <person name="Rogers A."/>
            <person name="Williams B."/>
            <person name="Antoshechkin I."/>
            <person name="Lee M.M."/>
            <person name="Goodwin Z."/>
            <person name="Lu X."/>
            <person name="Lewis E.E."/>
            <person name="Goodrich-Blair H."/>
            <person name="Stock S.P."/>
            <person name="Adams B.J."/>
            <person name="Sternberg P.W."/>
            <person name="Mortazavi A."/>
        </authorList>
    </citation>
    <scope>NUCLEOTIDE SEQUENCE [LARGE SCALE GENOMIC DNA]</scope>
    <source>
        <strain evidence="2 3">ALL</strain>
    </source>
</reference>